<dbReference type="EMBL" id="SJFN01000044">
    <property type="protein sequence ID" value="TBW33434.1"/>
    <property type="molecule type" value="Genomic_DNA"/>
</dbReference>
<dbReference type="GO" id="GO:0020037">
    <property type="term" value="F:heme binding"/>
    <property type="evidence" value="ECO:0007669"/>
    <property type="project" value="TreeGrafter"/>
</dbReference>
<comment type="subcellular location">
    <subcellularLocation>
        <location evidence="1">Cell membrane</location>
        <topology evidence="1">Multi-pass membrane protein</topology>
    </subcellularLocation>
</comment>
<dbReference type="Pfam" id="PF01292">
    <property type="entry name" value="Ni_hydr_CYTB"/>
    <property type="match status" value="1"/>
</dbReference>
<evidence type="ECO:0000256" key="8">
    <source>
        <dbReference type="ARBA" id="ARBA00022982"/>
    </source>
</evidence>
<gene>
    <name evidence="14" type="ORF">EYW49_20425</name>
</gene>
<keyword evidence="3" id="KW-0813">Transport</keyword>
<feature type="transmembrane region" description="Helical" evidence="12">
    <location>
        <begin position="132"/>
        <end position="152"/>
    </location>
</feature>
<keyword evidence="15" id="KW-1185">Reference proteome</keyword>
<sequence>MPDATRPPPRRPRRLHPVAVRVMHWINALAILMLLFSGLKIYDDYPILNGLYFAEAITLGGHPETALQWHFFAMWILGVNGLVYLAYGLVTGRFRRKLLPVDPREVVATVRDALRLHLGHDDIRHYNGVQKLLYLGVIAIVVLQVATGLAIWKPVQFSEFAALFGSFQTARILHFAGLGAIAGFLVVHVALALLVPKTLVAMVTGGPLEDPADRALAPSAPPATR</sequence>
<dbReference type="InterPro" id="IPR016174">
    <property type="entry name" value="Di-haem_cyt_TM"/>
</dbReference>
<keyword evidence="11 12" id="KW-0472">Membrane</keyword>
<evidence type="ECO:0000256" key="10">
    <source>
        <dbReference type="ARBA" id="ARBA00023004"/>
    </source>
</evidence>
<evidence type="ECO:0000256" key="5">
    <source>
        <dbReference type="ARBA" id="ARBA00022617"/>
    </source>
</evidence>
<dbReference type="GO" id="GO:0009055">
    <property type="term" value="F:electron transfer activity"/>
    <property type="evidence" value="ECO:0007669"/>
    <property type="project" value="InterPro"/>
</dbReference>
<organism evidence="14 15">
    <name type="scientific">Siculibacillus lacustris</name>
    <dbReference type="NCBI Taxonomy" id="1549641"/>
    <lineage>
        <taxon>Bacteria</taxon>
        <taxon>Pseudomonadati</taxon>
        <taxon>Pseudomonadota</taxon>
        <taxon>Alphaproteobacteria</taxon>
        <taxon>Hyphomicrobiales</taxon>
        <taxon>Ancalomicrobiaceae</taxon>
        <taxon>Siculibacillus</taxon>
    </lineage>
</organism>
<comment type="similarity">
    <text evidence="2">Belongs to the HupC/HyaC/HydC family.</text>
</comment>
<dbReference type="RefSeq" id="WP_131311482.1">
    <property type="nucleotide sequence ID" value="NZ_SJFN01000044.1"/>
</dbReference>
<keyword evidence="4" id="KW-1003">Cell membrane</keyword>
<protein>
    <submittedName>
        <fullName evidence="14">Cytochrome b/b6 domain-containing protein</fullName>
    </submittedName>
</protein>
<keyword evidence="10" id="KW-0408">Iron</keyword>
<dbReference type="AlphaFoldDB" id="A0A4Q9VFE9"/>
<dbReference type="GO" id="GO:0005886">
    <property type="term" value="C:plasma membrane"/>
    <property type="evidence" value="ECO:0007669"/>
    <property type="project" value="UniProtKB-SubCell"/>
</dbReference>
<evidence type="ECO:0000313" key="15">
    <source>
        <dbReference type="Proteomes" id="UP000292781"/>
    </source>
</evidence>
<feature type="transmembrane region" description="Helical" evidence="12">
    <location>
        <begin position="21"/>
        <end position="42"/>
    </location>
</feature>
<feature type="transmembrane region" description="Helical" evidence="12">
    <location>
        <begin position="172"/>
        <end position="195"/>
    </location>
</feature>
<evidence type="ECO:0000256" key="1">
    <source>
        <dbReference type="ARBA" id="ARBA00004651"/>
    </source>
</evidence>
<dbReference type="SUPFAM" id="SSF81342">
    <property type="entry name" value="Transmembrane di-heme cytochromes"/>
    <property type="match status" value="1"/>
</dbReference>
<evidence type="ECO:0000256" key="12">
    <source>
        <dbReference type="SAM" id="Phobius"/>
    </source>
</evidence>
<comment type="caution">
    <text evidence="14">The sequence shown here is derived from an EMBL/GenBank/DDBJ whole genome shotgun (WGS) entry which is preliminary data.</text>
</comment>
<keyword evidence="5" id="KW-0349">Heme</keyword>
<keyword evidence="8" id="KW-0249">Electron transport</keyword>
<reference evidence="14 15" key="1">
    <citation type="submission" date="2019-02" db="EMBL/GenBank/DDBJ databases">
        <title>Siculibacillus lacustris gen. nov., sp. nov., a new rosette-forming bacterium isolated from a freshwater crater lake (Lake St. Ana, Romania).</title>
        <authorList>
            <person name="Felfoldi T."/>
            <person name="Marton Z."/>
            <person name="Szabo A."/>
            <person name="Mentes A."/>
            <person name="Boka K."/>
            <person name="Marialigeti K."/>
            <person name="Mathe I."/>
            <person name="Koncz M."/>
            <person name="Schumann P."/>
            <person name="Toth E."/>
        </authorList>
    </citation>
    <scope>NUCLEOTIDE SEQUENCE [LARGE SCALE GENOMIC DNA]</scope>
    <source>
        <strain evidence="14 15">SA-279</strain>
    </source>
</reference>
<evidence type="ECO:0000256" key="6">
    <source>
        <dbReference type="ARBA" id="ARBA00022692"/>
    </source>
</evidence>
<accession>A0A4Q9VFE9</accession>
<evidence type="ECO:0000256" key="4">
    <source>
        <dbReference type="ARBA" id="ARBA00022475"/>
    </source>
</evidence>
<evidence type="ECO:0000259" key="13">
    <source>
        <dbReference type="Pfam" id="PF01292"/>
    </source>
</evidence>
<keyword evidence="6 12" id="KW-0812">Transmembrane</keyword>
<dbReference type="Gene3D" id="1.20.950.20">
    <property type="entry name" value="Transmembrane di-heme cytochromes, Chain C"/>
    <property type="match status" value="1"/>
</dbReference>
<keyword evidence="7" id="KW-0479">Metal-binding</keyword>
<dbReference type="PANTHER" id="PTHR30485">
    <property type="entry name" value="NI/FE-HYDROGENASE 1 B-TYPE CYTOCHROME SUBUNIT"/>
    <property type="match status" value="1"/>
</dbReference>
<dbReference type="OrthoDB" id="9781740at2"/>
<evidence type="ECO:0000256" key="2">
    <source>
        <dbReference type="ARBA" id="ARBA00008622"/>
    </source>
</evidence>
<keyword evidence="9 12" id="KW-1133">Transmembrane helix</keyword>
<dbReference type="GO" id="GO:0005506">
    <property type="term" value="F:iron ion binding"/>
    <property type="evidence" value="ECO:0007669"/>
    <property type="project" value="InterPro"/>
</dbReference>
<feature type="transmembrane region" description="Helical" evidence="12">
    <location>
        <begin position="69"/>
        <end position="90"/>
    </location>
</feature>
<dbReference type="InterPro" id="IPR011577">
    <property type="entry name" value="Cyt_b561_bac/Ni-Hgenase"/>
</dbReference>
<evidence type="ECO:0000313" key="14">
    <source>
        <dbReference type="EMBL" id="TBW33434.1"/>
    </source>
</evidence>
<dbReference type="GO" id="GO:0022904">
    <property type="term" value="P:respiratory electron transport chain"/>
    <property type="evidence" value="ECO:0007669"/>
    <property type="project" value="InterPro"/>
</dbReference>
<dbReference type="InterPro" id="IPR000516">
    <property type="entry name" value="Ni-dep_Hydgase_cyt-B"/>
</dbReference>
<dbReference type="PRINTS" id="PR00161">
    <property type="entry name" value="NIHGNASECYTB"/>
</dbReference>
<evidence type="ECO:0000256" key="9">
    <source>
        <dbReference type="ARBA" id="ARBA00022989"/>
    </source>
</evidence>
<dbReference type="InterPro" id="IPR051542">
    <property type="entry name" value="Hydrogenase_cytochrome"/>
</dbReference>
<name>A0A4Q9VFE9_9HYPH</name>
<evidence type="ECO:0000256" key="11">
    <source>
        <dbReference type="ARBA" id="ARBA00023136"/>
    </source>
</evidence>
<evidence type="ECO:0000256" key="7">
    <source>
        <dbReference type="ARBA" id="ARBA00022723"/>
    </source>
</evidence>
<feature type="domain" description="Cytochrome b561 bacterial/Ni-hydrogenase" evidence="13">
    <location>
        <begin position="16"/>
        <end position="205"/>
    </location>
</feature>
<evidence type="ECO:0000256" key="3">
    <source>
        <dbReference type="ARBA" id="ARBA00022448"/>
    </source>
</evidence>
<dbReference type="PANTHER" id="PTHR30485:SF1">
    <property type="entry name" value="CYTOCHROME YDHU-RELATED"/>
    <property type="match status" value="1"/>
</dbReference>
<proteinExistence type="inferred from homology"/>
<dbReference type="Proteomes" id="UP000292781">
    <property type="component" value="Unassembled WGS sequence"/>
</dbReference>